<evidence type="ECO:0000259" key="2">
    <source>
        <dbReference type="PROSITE" id="PS50076"/>
    </source>
</evidence>
<evidence type="ECO:0000313" key="3">
    <source>
        <dbReference type="EMBL" id="EPF46768.1"/>
    </source>
</evidence>
<feature type="compositionally biased region" description="Basic and acidic residues" evidence="1">
    <location>
        <begin position="17"/>
        <end position="28"/>
    </location>
</feature>
<gene>
    <name evidence="3" type="ORF">HMPREF1222_01345</name>
</gene>
<dbReference type="Gene3D" id="1.10.287.110">
    <property type="entry name" value="DnaJ domain"/>
    <property type="match status" value="1"/>
</dbReference>
<dbReference type="GO" id="GO:0005737">
    <property type="term" value="C:cytoplasm"/>
    <property type="evidence" value="ECO:0007669"/>
    <property type="project" value="TreeGrafter"/>
</dbReference>
<dbReference type="SUPFAM" id="SSF46565">
    <property type="entry name" value="Chaperone J-domain"/>
    <property type="match status" value="1"/>
</dbReference>
<keyword evidence="4" id="KW-1185">Reference proteome</keyword>
<feature type="region of interest" description="Disordered" evidence="1">
    <location>
        <begin position="1"/>
        <end position="28"/>
    </location>
</feature>
<dbReference type="PANTHER" id="PTHR43096:SF58">
    <property type="entry name" value="CHAPERONE DNAJ-DOMAIN SUPERFAMILY PROTEIN"/>
    <property type="match status" value="1"/>
</dbReference>
<dbReference type="PATRIC" id="fig|1125702.3.peg.1394"/>
<dbReference type="Pfam" id="PF00226">
    <property type="entry name" value="DnaJ"/>
    <property type="match status" value="1"/>
</dbReference>
<evidence type="ECO:0000313" key="4">
    <source>
        <dbReference type="Proteomes" id="UP000014605"/>
    </source>
</evidence>
<dbReference type="PROSITE" id="PS50076">
    <property type="entry name" value="DNAJ_2"/>
    <property type="match status" value="1"/>
</dbReference>
<accession>S3L8K3</accession>
<dbReference type="Proteomes" id="UP000014605">
    <property type="component" value="Unassembled WGS sequence"/>
</dbReference>
<dbReference type="PRINTS" id="PR00625">
    <property type="entry name" value="JDOMAIN"/>
</dbReference>
<dbReference type="InterPro" id="IPR001623">
    <property type="entry name" value="DnaJ_domain"/>
</dbReference>
<evidence type="ECO:0000256" key="1">
    <source>
        <dbReference type="SAM" id="MobiDB-lite"/>
    </source>
</evidence>
<organism evidence="3 4">
    <name type="scientific">Treponema vincentii F0403</name>
    <dbReference type="NCBI Taxonomy" id="1125702"/>
    <lineage>
        <taxon>Bacteria</taxon>
        <taxon>Pseudomonadati</taxon>
        <taxon>Spirochaetota</taxon>
        <taxon>Spirochaetia</taxon>
        <taxon>Spirochaetales</taxon>
        <taxon>Treponemataceae</taxon>
        <taxon>Treponema</taxon>
    </lineage>
</organism>
<dbReference type="SMART" id="SM00271">
    <property type="entry name" value="DnaJ"/>
    <property type="match status" value="1"/>
</dbReference>
<proteinExistence type="predicted"/>
<dbReference type="PANTHER" id="PTHR43096">
    <property type="entry name" value="DNAJ HOMOLOG 1, MITOCHONDRIAL-RELATED"/>
    <property type="match status" value="1"/>
</dbReference>
<sequence>MQRMPAVRGQILANRAENGRQDSEEGRKAYSYSQHVIEDYYKVLNIPPSASTSEIKRAFRKKAKELHPDIPHNVRNTEGKKANEQALMRLIRAYEALLDVKRRAEFDFFYNKTAQKGEGFDYRTWLKERTDPESRATLIFFDLFHNAEDEAVQEFLRLRSVQPTFSLRRYFSRGDFMDCGFVLAEELYFRDHYYEAFLLLEQIIREEQKQSYFRHFFPEVLILARKLIREKLIYTLPDDLMLDCCEAALDFGLSKTDNAEILKKMAEIYYRMGDFSTGDGCAAASLRMNPRIRGITKLKKNYQQQLWR</sequence>
<dbReference type="GO" id="GO:0042026">
    <property type="term" value="P:protein refolding"/>
    <property type="evidence" value="ECO:0007669"/>
    <property type="project" value="TreeGrafter"/>
</dbReference>
<dbReference type="CDD" id="cd06257">
    <property type="entry name" value="DnaJ"/>
    <property type="match status" value="1"/>
</dbReference>
<name>S3L8K3_9SPIR</name>
<feature type="domain" description="J" evidence="2">
    <location>
        <begin position="39"/>
        <end position="110"/>
    </location>
</feature>
<dbReference type="AlphaFoldDB" id="S3L8K3"/>
<comment type="caution">
    <text evidence="3">The sequence shown here is derived from an EMBL/GenBank/DDBJ whole genome shotgun (WGS) entry which is preliminary data.</text>
</comment>
<dbReference type="GO" id="GO:0051082">
    <property type="term" value="F:unfolded protein binding"/>
    <property type="evidence" value="ECO:0007669"/>
    <property type="project" value="TreeGrafter"/>
</dbReference>
<protein>
    <recommendedName>
        <fullName evidence="2">J domain-containing protein</fullName>
    </recommendedName>
</protein>
<reference evidence="3 4" key="1">
    <citation type="submission" date="2013-04" db="EMBL/GenBank/DDBJ databases">
        <title>The Genome Sequence of Treponema vincentii F0403.</title>
        <authorList>
            <consortium name="The Broad Institute Genomics Platform"/>
            <person name="Earl A."/>
            <person name="Ward D."/>
            <person name="Feldgarden M."/>
            <person name="Gevers D."/>
            <person name="Leonetti C."/>
            <person name="Izard J."/>
            <person name="Walker B."/>
            <person name="Young S."/>
            <person name="Zeng Q."/>
            <person name="Gargeya S."/>
            <person name="Fitzgerald M."/>
            <person name="Haas B."/>
            <person name="Abouelleil A."/>
            <person name="Allen A.W."/>
            <person name="Alvarado L."/>
            <person name="Arachchi H.M."/>
            <person name="Berlin A.M."/>
            <person name="Chapman S.B."/>
            <person name="Gainer-Dewar J."/>
            <person name="Goldberg J."/>
            <person name="Griggs A."/>
            <person name="Gujja S."/>
            <person name="Hansen M."/>
            <person name="Howarth C."/>
            <person name="Imamovic A."/>
            <person name="Ireland A."/>
            <person name="Larimer J."/>
            <person name="McCowan C."/>
            <person name="Murphy C."/>
            <person name="Pearson M."/>
            <person name="Poon T.W."/>
            <person name="Priest M."/>
            <person name="Roberts A."/>
            <person name="Saif S."/>
            <person name="Shea T."/>
            <person name="Sisk P."/>
            <person name="Sykes S."/>
            <person name="Wortman J."/>
            <person name="Nusbaum C."/>
            <person name="Birren B."/>
        </authorList>
    </citation>
    <scope>NUCLEOTIDE SEQUENCE [LARGE SCALE GENOMIC DNA]</scope>
    <source>
        <strain evidence="3 4">F0403</strain>
    </source>
</reference>
<dbReference type="HOGENOM" id="CLU_1000924_0_0_12"/>
<dbReference type="EMBL" id="ATFC01000008">
    <property type="protein sequence ID" value="EPF46768.1"/>
    <property type="molecule type" value="Genomic_DNA"/>
</dbReference>
<dbReference type="InterPro" id="IPR036869">
    <property type="entry name" value="J_dom_sf"/>
</dbReference>